<evidence type="ECO:0000313" key="2">
    <source>
        <dbReference type="EMBL" id="KAF9062475.1"/>
    </source>
</evidence>
<keyword evidence="3" id="KW-1185">Reference proteome</keyword>
<feature type="compositionally biased region" description="Acidic residues" evidence="1">
    <location>
        <begin position="110"/>
        <end position="120"/>
    </location>
</feature>
<reference evidence="2" key="1">
    <citation type="submission" date="2020-11" db="EMBL/GenBank/DDBJ databases">
        <authorList>
            <consortium name="DOE Joint Genome Institute"/>
            <person name="Ahrendt S."/>
            <person name="Riley R."/>
            <person name="Andreopoulos W."/>
            <person name="Labutti K."/>
            <person name="Pangilinan J."/>
            <person name="Ruiz-Duenas F.J."/>
            <person name="Barrasa J.M."/>
            <person name="Sanchez-Garcia M."/>
            <person name="Camarero S."/>
            <person name="Miyauchi S."/>
            <person name="Serrano A."/>
            <person name="Linde D."/>
            <person name="Babiker R."/>
            <person name="Drula E."/>
            <person name="Ayuso-Fernandez I."/>
            <person name="Pacheco R."/>
            <person name="Padilla G."/>
            <person name="Ferreira P."/>
            <person name="Barriuso J."/>
            <person name="Kellner H."/>
            <person name="Castanera R."/>
            <person name="Alfaro M."/>
            <person name="Ramirez L."/>
            <person name="Pisabarro A.G."/>
            <person name="Kuo A."/>
            <person name="Tritt A."/>
            <person name="Lipzen A."/>
            <person name="He G."/>
            <person name="Yan M."/>
            <person name="Ng V."/>
            <person name="Cullen D."/>
            <person name="Martin F."/>
            <person name="Rosso M.-N."/>
            <person name="Henrissat B."/>
            <person name="Hibbett D."/>
            <person name="Martinez A.T."/>
            <person name="Grigoriev I.V."/>
        </authorList>
    </citation>
    <scope>NUCLEOTIDE SEQUENCE</scope>
    <source>
        <strain evidence="2">AH 40177</strain>
    </source>
</reference>
<feature type="region of interest" description="Disordered" evidence="1">
    <location>
        <begin position="190"/>
        <end position="222"/>
    </location>
</feature>
<protein>
    <submittedName>
        <fullName evidence="2">Uncharacterized protein</fullName>
    </submittedName>
</protein>
<feature type="region of interest" description="Disordered" evidence="1">
    <location>
        <begin position="69"/>
        <end position="129"/>
    </location>
</feature>
<name>A0A9P5U0D2_9AGAR</name>
<accession>A0A9P5U0D2</accession>
<evidence type="ECO:0000313" key="3">
    <source>
        <dbReference type="Proteomes" id="UP000772434"/>
    </source>
</evidence>
<feature type="compositionally biased region" description="Acidic residues" evidence="1">
    <location>
        <begin position="87"/>
        <end position="101"/>
    </location>
</feature>
<sequence length="222" mass="23955">MAHCLLTLEHQANWWKSCAVIPQFQGEHAAGAAAYAHKQAAVWQLIAERFHLDWAMHLVGTTGLDFAVAPKPTIPERDREHINSNIDESEEELGESDEEMERSEAKKDESDADVGEDSDESNGGTVGGTCPGLSGKAEFIGPCVPDLPSIFLPFLEALDGMPKVPQTLAGQNNRSPLSRSVIRFSTLFGSSGRDAEGAANPSWPKQPALPKQEGTGPTYPSF</sequence>
<organism evidence="2 3">
    <name type="scientific">Rhodocollybia butyracea</name>
    <dbReference type="NCBI Taxonomy" id="206335"/>
    <lineage>
        <taxon>Eukaryota</taxon>
        <taxon>Fungi</taxon>
        <taxon>Dikarya</taxon>
        <taxon>Basidiomycota</taxon>
        <taxon>Agaricomycotina</taxon>
        <taxon>Agaricomycetes</taxon>
        <taxon>Agaricomycetidae</taxon>
        <taxon>Agaricales</taxon>
        <taxon>Marasmiineae</taxon>
        <taxon>Omphalotaceae</taxon>
        <taxon>Rhodocollybia</taxon>
    </lineage>
</organism>
<evidence type="ECO:0000256" key="1">
    <source>
        <dbReference type="SAM" id="MobiDB-lite"/>
    </source>
</evidence>
<dbReference type="AlphaFoldDB" id="A0A9P5U0D2"/>
<gene>
    <name evidence="2" type="ORF">BDP27DRAFT_1368801</name>
</gene>
<dbReference type="EMBL" id="JADNRY010000171">
    <property type="protein sequence ID" value="KAF9062475.1"/>
    <property type="molecule type" value="Genomic_DNA"/>
</dbReference>
<proteinExistence type="predicted"/>
<dbReference type="Proteomes" id="UP000772434">
    <property type="component" value="Unassembled WGS sequence"/>
</dbReference>
<comment type="caution">
    <text evidence="2">The sequence shown here is derived from an EMBL/GenBank/DDBJ whole genome shotgun (WGS) entry which is preliminary data.</text>
</comment>